<dbReference type="OrthoDB" id="9797176at2"/>
<dbReference type="InterPro" id="IPR002942">
    <property type="entry name" value="S4_RNA-bd"/>
</dbReference>
<dbReference type="SUPFAM" id="SSF55174">
    <property type="entry name" value="Alpha-L RNA-binding motif"/>
    <property type="match status" value="1"/>
</dbReference>
<feature type="compositionally biased region" description="Basic and acidic residues" evidence="2">
    <location>
        <begin position="115"/>
        <end position="129"/>
    </location>
</feature>
<protein>
    <submittedName>
        <fullName evidence="4">Ribosome-associated heat shock protein implicated in the recycling of the 50S subunit (S4 paralog)</fullName>
    </submittedName>
</protein>
<feature type="domain" description="RNA-binding S4" evidence="3">
    <location>
        <begin position="12"/>
        <end position="74"/>
    </location>
</feature>
<dbReference type="PROSITE" id="PS50889">
    <property type="entry name" value="S4"/>
    <property type="match status" value="1"/>
</dbReference>
<dbReference type="KEGG" id="pect:BN1012_Phect962"/>
<evidence type="ECO:0000256" key="2">
    <source>
        <dbReference type="SAM" id="MobiDB-lite"/>
    </source>
</evidence>
<dbReference type="HOGENOM" id="CLU_101003_2_1_5"/>
<dbReference type="Proteomes" id="UP000032160">
    <property type="component" value="Chromosome I"/>
</dbReference>
<keyword evidence="4" id="KW-0346">Stress response</keyword>
<sequence>MGSKSDDNDIRQRIDRWMWCARFFKTRSIAARFVGTGKVRVNGTRVTKAAHQVRPGDVLTFPLGDRIRVIEVVTFVEKRGSATIAATLYDDQSPPPPPKGKDKPKAVNPSPDAAPDSRARAKLRELKAQ</sequence>
<dbReference type="AlphaFoldDB" id="X5MMF2"/>
<evidence type="ECO:0000259" key="3">
    <source>
        <dbReference type="SMART" id="SM00363"/>
    </source>
</evidence>
<feature type="region of interest" description="Disordered" evidence="2">
    <location>
        <begin position="85"/>
        <end position="129"/>
    </location>
</feature>
<gene>
    <name evidence="4" type="ORF">BN1012_Phect962</name>
</gene>
<dbReference type="SMART" id="SM00363">
    <property type="entry name" value="S4"/>
    <property type="match status" value="1"/>
</dbReference>
<accession>X5MMF2</accession>
<dbReference type="RefSeq" id="WP_063958505.1">
    <property type="nucleotide sequence ID" value="NZ_HG966617.1"/>
</dbReference>
<evidence type="ECO:0000313" key="4">
    <source>
        <dbReference type="EMBL" id="CDO59176.1"/>
    </source>
</evidence>
<organism evidence="4 5">
    <name type="scientific">Candidatus Phaeomarinibacter ectocarpi</name>
    <dbReference type="NCBI Taxonomy" id="1458461"/>
    <lineage>
        <taxon>Bacteria</taxon>
        <taxon>Pseudomonadati</taxon>
        <taxon>Pseudomonadota</taxon>
        <taxon>Alphaproteobacteria</taxon>
        <taxon>Hyphomicrobiales</taxon>
        <taxon>Parvibaculaceae</taxon>
        <taxon>Candidatus Phaeomarinibacter</taxon>
    </lineage>
</organism>
<evidence type="ECO:0000313" key="5">
    <source>
        <dbReference type="Proteomes" id="UP000032160"/>
    </source>
</evidence>
<name>X5MMF2_9HYPH</name>
<proteinExistence type="predicted"/>
<dbReference type="PATRIC" id="fig|1458461.3.peg.962"/>
<dbReference type="GO" id="GO:0003723">
    <property type="term" value="F:RNA binding"/>
    <property type="evidence" value="ECO:0007669"/>
    <property type="project" value="UniProtKB-KW"/>
</dbReference>
<keyword evidence="5" id="KW-1185">Reference proteome</keyword>
<dbReference type="STRING" id="1458461.BN1012_Phect962"/>
<dbReference type="EMBL" id="HG966617">
    <property type="protein sequence ID" value="CDO59176.1"/>
    <property type="molecule type" value="Genomic_DNA"/>
</dbReference>
<evidence type="ECO:0000256" key="1">
    <source>
        <dbReference type="PROSITE-ProRule" id="PRU00182"/>
    </source>
</evidence>
<dbReference type="InterPro" id="IPR036986">
    <property type="entry name" value="S4_RNA-bd_sf"/>
</dbReference>
<dbReference type="CDD" id="cd00165">
    <property type="entry name" value="S4"/>
    <property type="match status" value="1"/>
</dbReference>
<keyword evidence="1" id="KW-0694">RNA-binding</keyword>
<dbReference type="Pfam" id="PF01479">
    <property type="entry name" value="S4"/>
    <property type="match status" value="1"/>
</dbReference>
<dbReference type="Gene3D" id="3.10.290.10">
    <property type="entry name" value="RNA-binding S4 domain"/>
    <property type="match status" value="1"/>
</dbReference>
<reference evidence="4 5" key="1">
    <citation type="journal article" date="2014" name="Front. Genet.">
        <title>Genome and metabolic network of "Candidatus Phaeomarinobacter ectocarpi" Ec32, a new candidate genus of Alphaproteobacteria frequently associated with brown algae.</title>
        <authorList>
            <person name="Dittami S.M."/>
            <person name="Barbeyron T."/>
            <person name="Boyen C."/>
            <person name="Cambefort J."/>
            <person name="Collet G."/>
            <person name="Delage L."/>
            <person name="Gobet A."/>
            <person name="Groisillier A."/>
            <person name="Leblanc C."/>
            <person name="Michel G."/>
            <person name="Scornet D."/>
            <person name="Siegel A."/>
            <person name="Tapia J.E."/>
            <person name="Tonon T."/>
        </authorList>
    </citation>
    <scope>NUCLEOTIDE SEQUENCE [LARGE SCALE GENOMIC DNA]</scope>
    <source>
        <strain evidence="4 5">Ec32</strain>
    </source>
</reference>